<dbReference type="Pfam" id="PF03061">
    <property type="entry name" value="4HBT"/>
    <property type="match status" value="1"/>
</dbReference>
<dbReference type="Proteomes" id="UP001497480">
    <property type="component" value="Unassembled WGS sequence"/>
</dbReference>
<dbReference type="PANTHER" id="PTHR21660:SF12">
    <property type="entry name" value="OS07G0462700 PROTEIN"/>
    <property type="match status" value="1"/>
</dbReference>
<evidence type="ECO:0000259" key="3">
    <source>
        <dbReference type="Pfam" id="PF03061"/>
    </source>
</evidence>
<dbReference type="AlphaFoldDB" id="A0AAV1XBG3"/>
<evidence type="ECO:0000256" key="2">
    <source>
        <dbReference type="SAM" id="MobiDB-lite"/>
    </source>
</evidence>
<comment type="similarity">
    <text evidence="1">Belongs to the thioesterase PaaI family.</text>
</comment>
<feature type="region of interest" description="Disordered" evidence="2">
    <location>
        <begin position="1"/>
        <end position="23"/>
    </location>
</feature>
<keyword evidence="5" id="KW-1185">Reference proteome</keyword>
<dbReference type="InterPro" id="IPR029069">
    <property type="entry name" value="HotDog_dom_sf"/>
</dbReference>
<evidence type="ECO:0000313" key="5">
    <source>
        <dbReference type="Proteomes" id="UP001497480"/>
    </source>
</evidence>
<dbReference type="Gene3D" id="3.10.129.10">
    <property type="entry name" value="Hotdog Thioesterase"/>
    <property type="match status" value="1"/>
</dbReference>
<dbReference type="EMBL" id="CAXHTB010000013">
    <property type="protein sequence ID" value="CAL0318343.1"/>
    <property type="molecule type" value="Genomic_DNA"/>
</dbReference>
<evidence type="ECO:0000313" key="4">
    <source>
        <dbReference type="EMBL" id="CAL0318343.1"/>
    </source>
</evidence>
<reference evidence="4 5" key="1">
    <citation type="submission" date="2024-03" db="EMBL/GenBank/DDBJ databases">
        <authorList>
            <person name="Martinez-Hernandez J."/>
        </authorList>
    </citation>
    <scope>NUCLEOTIDE SEQUENCE [LARGE SCALE GENOMIC DNA]</scope>
</reference>
<name>A0AAV1XBG3_LUPLU</name>
<dbReference type="PANTHER" id="PTHR21660">
    <property type="entry name" value="THIOESTERASE SUPERFAMILY MEMBER-RELATED"/>
    <property type="match status" value="1"/>
</dbReference>
<protein>
    <recommendedName>
        <fullName evidence="3">Thioesterase domain-containing protein</fullName>
    </recommendedName>
</protein>
<feature type="compositionally biased region" description="Polar residues" evidence="2">
    <location>
        <begin position="1"/>
        <end position="15"/>
    </location>
</feature>
<dbReference type="GO" id="GO:0047617">
    <property type="term" value="F:fatty acyl-CoA hydrolase activity"/>
    <property type="evidence" value="ECO:0007669"/>
    <property type="project" value="InterPro"/>
</dbReference>
<organism evidence="4 5">
    <name type="scientific">Lupinus luteus</name>
    <name type="common">European yellow lupine</name>
    <dbReference type="NCBI Taxonomy" id="3873"/>
    <lineage>
        <taxon>Eukaryota</taxon>
        <taxon>Viridiplantae</taxon>
        <taxon>Streptophyta</taxon>
        <taxon>Embryophyta</taxon>
        <taxon>Tracheophyta</taxon>
        <taxon>Spermatophyta</taxon>
        <taxon>Magnoliopsida</taxon>
        <taxon>eudicotyledons</taxon>
        <taxon>Gunneridae</taxon>
        <taxon>Pentapetalae</taxon>
        <taxon>rosids</taxon>
        <taxon>fabids</taxon>
        <taxon>Fabales</taxon>
        <taxon>Fabaceae</taxon>
        <taxon>Papilionoideae</taxon>
        <taxon>50 kb inversion clade</taxon>
        <taxon>genistoids sensu lato</taxon>
        <taxon>core genistoids</taxon>
        <taxon>Genisteae</taxon>
        <taxon>Lupinus</taxon>
    </lineage>
</organism>
<evidence type="ECO:0000256" key="1">
    <source>
        <dbReference type="ARBA" id="ARBA00008324"/>
    </source>
</evidence>
<feature type="domain" description="Thioesterase" evidence="3">
    <location>
        <begin position="87"/>
        <end position="161"/>
    </location>
</feature>
<dbReference type="InterPro" id="IPR006683">
    <property type="entry name" value="Thioestr_dom"/>
</dbReference>
<proteinExistence type="inferred from homology"/>
<sequence length="180" mass="19559">MSTTAAKPSSITETVKSSKEAEAEAEHASEETLLFLRKVGHGIPIPEECNTNRFFSNFLRSFINVHQIQRGQISCTILAKPPISNFFGTLHGGAVGSFVEVLATACARTVVAEDKELFLGEISISYLSGAPLNEEVLVNAFVVKSGRNLTVVTVEFKLKKTGNLHYIAHATFYNMPVASL</sequence>
<dbReference type="SUPFAM" id="SSF54637">
    <property type="entry name" value="Thioesterase/thiol ester dehydrase-isomerase"/>
    <property type="match status" value="1"/>
</dbReference>
<gene>
    <name evidence="4" type="ORF">LLUT_LOCUS19403</name>
</gene>
<dbReference type="InterPro" id="IPR039298">
    <property type="entry name" value="ACOT13"/>
</dbReference>
<dbReference type="CDD" id="cd03443">
    <property type="entry name" value="PaaI_thioesterase"/>
    <property type="match status" value="1"/>
</dbReference>
<comment type="caution">
    <text evidence="4">The sequence shown here is derived from an EMBL/GenBank/DDBJ whole genome shotgun (WGS) entry which is preliminary data.</text>
</comment>
<accession>A0AAV1XBG3</accession>